<dbReference type="Gene3D" id="3.40.50.620">
    <property type="entry name" value="HUPs"/>
    <property type="match status" value="1"/>
</dbReference>
<dbReference type="RefSeq" id="WP_089220581.1">
    <property type="nucleotide sequence ID" value="NZ_FZOS01000021.1"/>
</dbReference>
<evidence type="ECO:0000313" key="3">
    <source>
        <dbReference type="Proteomes" id="UP000198281"/>
    </source>
</evidence>
<name>A0A239I2H8_9SPHN</name>
<keyword evidence="3" id="KW-1185">Reference proteome</keyword>
<dbReference type="Proteomes" id="UP000198281">
    <property type="component" value="Unassembled WGS sequence"/>
</dbReference>
<dbReference type="SUPFAM" id="SSF52402">
    <property type="entry name" value="Adenine nucleotide alpha hydrolases-like"/>
    <property type="match status" value="1"/>
</dbReference>
<reference evidence="3" key="1">
    <citation type="submission" date="2017-06" db="EMBL/GenBank/DDBJ databases">
        <authorList>
            <person name="Varghese N."/>
            <person name="Submissions S."/>
        </authorList>
    </citation>
    <scope>NUCLEOTIDE SEQUENCE [LARGE SCALE GENOMIC DNA]</scope>
    <source>
        <strain evidence="3">LNB2</strain>
    </source>
</reference>
<organism evidence="2 3">
    <name type="scientific">Edaphosphingomonas laterariae</name>
    <dbReference type="NCBI Taxonomy" id="861865"/>
    <lineage>
        <taxon>Bacteria</taxon>
        <taxon>Pseudomonadati</taxon>
        <taxon>Pseudomonadota</taxon>
        <taxon>Alphaproteobacteria</taxon>
        <taxon>Sphingomonadales</taxon>
        <taxon>Rhizorhabdaceae</taxon>
        <taxon>Edaphosphingomonas</taxon>
    </lineage>
</organism>
<evidence type="ECO:0000313" key="2">
    <source>
        <dbReference type="EMBL" id="SNS88056.1"/>
    </source>
</evidence>
<protein>
    <submittedName>
        <fullName evidence="2">Asparagine synthase (Glutamine-hydrolysing)</fullName>
    </submittedName>
</protein>
<dbReference type="AlphaFoldDB" id="A0A239I2H8"/>
<dbReference type="OrthoDB" id="7053173at2"/>
<evidence type="ECO:0000259" key="1">
    <source>
        <dbReference type="Pfam" id="PF00733"/>
    </source>
</evidence>
<dbReference type="EMBL" id="FZOS01000021">
    <property type="protein sequence ID" value="SNS88056.1"/>
    <property type="molecule type" value="Genomic_DNA"/>
</dbReference>
<sequence length="572" mass="62379">MSDQRFIALFPGADGIADHMREALLEKANAIGLETRHIAGVQLVAAPSLSPVPVGTEGLILGKLYRRADAHRLTSLSTAEAHTIIASEGQSLLRDHWGSYCAILHCGGHWRTVRDPTAGHVCYRIATSKIRAIASDPALARDLGLITGHIDWSRVVHGLIFRDLMIERTRIHGCHELFPGSVTDLDGVAASIWRPQDFLACPPPDLAVLSRTTASCVAALAAGHDHILLELSGGLDSSLLALALDEAGARFSCATLATRAGDGDERHYARHVANTLGRQLVELPHRSELAHPGRCPAPHLPGPVVRAFAQSSDQLLAEAAEAIGADAFMSGGGGDNIFCNMNSATPATDRLLQTRSPLGFARTLLDLAGAHEVNIWAALRPAWHHLTGWRHDRTWPRDDSLLHPTAIARFPMAEAHPWVADPGDILPGKRRHVEAILAILNHVGGFPRGQLRPIHFPLLAQPMVEACLAMPSWRFFEGGVDRVPERRLLANRLPTIAARRSKGGVAAMAGAIFRQHRPLLRSLVLEGELARQRLIDRKQAETLLRDDALIVGDQFYRLLAFAEIEAWAKHWR</sequence>
<gene>
    <name evidence="2" type="ORF">SAMN06295912_12123</name>
</gene>
<feature type="domain" description="Asparagine synthetase" evidence="1">
    <location>
        <begin position="226"/>
        <end position="397"/>
    </location>
</feature>
<proteinExistence type="predicted"/>
<dbReference type="GO" id="GO:0004066">
    <property type="term" value="F:asparagine synthase (glutamine-hydrolyzing) activity"/>
    <property type="evidence" value="ECO:0007669"/>
    <property type="project" value="InterPro"/>
</dbReference>
<feature type="domain" description="Asparagine synthetase" evidence="1">
    <location>
        <begin position="455"/>
        <end position="568"/>
    </location>
</feature>
<dbReference type="InterPro" id="IPR014729">
    <property type="entry name" value="Rossmann-like_a/b/a_fold"/>
</dbReference>
<dbReference type="InterPro" id="IPR001962">
    <property type="entry name" value="Asn_synthase"/>
</dbReference>
<dbReference type="Pfam" id="PF00733">
    <property type="entry name" value="Asn_synthase"/>
    <property type="match status" value="2"/>
</dbReference>
<dbReference type="GO" id="GO:0006529">
    <property type="term" value="P:asparagine biosynthetic process"/>
    <property type="evidence" value="ECO:0007669"/>
    <property type="project" value="InterPro"/>
</dbReference>
<accession>A0A239I2H8</accession>